<dbReference type="GO" id="GO:0016020">
    <property type="term" value="C:membrane"/>
    <property type="evidence" value="ECO:0007669"/>
    <property type="project" value="UniProtKB-SubCell"/>
</dbReference>
<dbReference type="EMBL" id="CP093346">
    <property type="protein sequence ID" value="WOG95910.1"/>
    <property type="molecule type" value="Genomic_DNA"/>
</dbReference>
<evidence type="ECO:0000259" key="7">
    <source>
        <dbReference type="Pfam" id="PF23262"/>
    </source>
</evidence>
<feature type="domain" description="Nodulin-like" evidence="6">
    <location>
        <begin position="30"/>
        <end position="275"/>
    </location>
</feature>
<dbReference type="InterPro" id="IPR010658">
    <property type="entry name" value="Nodulin-like"/>
</dbReference>
<dbReference type="OMA" id="NCVLMVI"/>
<dbReference type="SUPFAM" id="SSF103473">
    <property type="entry name" value="MFS general substrate transporter"/>
    <property type="match status" value="1"/>
</dbReference>
<comment type="subcellular location">
    <subcellularLocation>
        <location evidence="1">Membrane</location>
        <topology evidence="1">Multi-pass membrane protein</topology>
    </subcellularLocation>
</comment>
<gene>
    <name evidence="8" type="ORF">DCAR_0415239</name>
</gene>
<reference evidence="8" key="2">
    <citation type="submission" date="2022-03" db="EMBL/GenBank/DDBJ databases">
        <title>Draft title - Genomic analysis of global carrot germplasm unveils the trajectory of domestication and the origin of high carotenoid orange carrot.</title>
        <authorList>
            <person name="Iorizzo M."/>
            <person name="Ellison S."/>
            <person name="Senalik D."/>
            <person name="Macko-Podgorni A."/>
            <person name="Grzebelus D."/>
            <person name="Bostan H."/>
            <person name="Rolling W."/>
            <person name="Curaba J."/>
            <person name="Simon P."/>
        </authorList>
    </citation>
    <scope>NUCLEOTIDE SEQUENCE</scope>
    <source>
        <tissue evidence="8">Leaf</tissue>
    </source>
</reference>
<keyword evidence="4" id="KW-0472">Membrane</keyword>
<dbReference type="InterPro" id="IPR056555">
    <property type="entry name" value="NFD4_C"/>
</dbReference>
<proteinExistence type="inferred from homology"/>
<keyword evidence="2" id="KW-0812">Transmembrane</keyword>
<reference evidence="8" key="1">
    <citation type="journal article" date="2016" name="Nat. Genet.">
        <title>A high-quality carrot genome assembly provides new insights into carotenoid accumulation and asterid genome evolution.</title>
        <authorList>
            <person name="Iorizzo M."/>
            <person name="Ellison S."/>
            <person name="Senalik D."/>
            <person name="Zeng P."/>
            <person name="Satapoomin P."/>
            <person name="Huang J."/>
            <person name="Bowman M."/>
            <person name="Iovene M."/>
            <person name="Sanseverino W."/>
            <person name="Cavagnaro P."/>
            <person name="Yildiz M."/>
            <person name="Macko-Podgorni A."/>
            <person name="Moranska E."/>
            <person name="Grzebelus E."/>
            <person name="Grzebelus D."/>
            <person name="Ashrafi H."/>
            <person name="Zheng Z."/>
            <person name="Cheng S."/>
            <person name="Spooner D."/>
            <person name="Van Deynze A."/>
            <person name="Simon P."/>
        </authorList>
    </citation>
    <scope>NUCLEOTIDE SEQUENCE</scope>
    <source>
        <tissue evidence="8">Leaf</tissue>
    </source>
</reference>
<organism evidence="8 9">
    <name type="scientific">Daucus carota subsp. sativus</name>
    <name type="common">Carrot</name>
    <dbReference type="NCBI Taxonomy" id="79200"/>
    <lineage>
        <taxon>Eukaryota</taxon>
        <taxon>Viridiplantae</taxon>
        <taxon>Streptophyta</taxon>
        <taxon>Embryophyta</taxon>
        <taxon>Tracheophyta</taxon>
        <taxon>Spermatophyta</taxon>
        <taxon>Magnoliopsida</taxon>
        <taxon>eudicotyledons</taxon>
        <taxon>Gunneridae</taxon>
        <taxon>Pentapetalae</taxon>
        <taxon>asterids</taxon>
        <taxon>campanulids</taxon>
        <taxon>Apiales</taxon>
        <taxon>Apiaceae</taxon>
        <taxon>Apioideae</taxon>
        <taxon>Scandiceae</taxon>
        <taxon>Daucinae</taxon>
        <taxon>Daucus</taxon>
        <taxon>Daucus sect. Daucus</taxon>
    </lineage>
</organism>
<evidence type="ECO:0000313" key="8">
    <source>
        <dbReference type="EMBL" id="WOG95910.1"/>
    </source>
</evidence>
<dbReference type="KEGG" id="dcr:108218103"/>
<evidence type="ECO:0008006" key="10">
    <source>
        <dbReference type="Google" id="ProtNLM"/>
    </source>
</evidence>
<evidence type="ECO:0000256" key="5">
    <source>
        <dbReference type="ARBA" id="ARBA00044504"/>
    </source>
</evidence>
<dbReference type="OrthoDB" id="410267at2759"/>
<evidence type="ECO:0000313" key="9">
    <source>
        <dbReference type="Proteomes" id="UP000077755"/>
    </source>
</evidence>
<dbReference type="Proteomes" id="UP000077755">
    <property type="component" value="Chromosome 4"/>
</dbReference>
<dbReference type="Gene3D" id="1.20.1250.20">
    <property type="entry name" value="MFS general substrate transporter like domains"/>
    <property type="match status" value="1"/>
</dbReference>
<dbReference type="Pfam" id="PF06813">
    <property type="entry name" value="Nodulin-like"/>
    <property type="match status" value="1"/>
</dbReference>
<evidence type="ECO:0000256" key="3">
    <source>
        <dbReference type="ARBA" id="ARBA00022989"/>
    </source>
</evidence>
<evidence type="ECO:0000256" key="1">
    <source>
        <dbReference type="ARBA" id="ARBA00004141"/>
    </source>
</evidence>
<keyword evidence="9" id="KW-1185">Reference proteome</keyword>
<sequence>MNIEGRLAEDSRAAAKGSRLEFALQVLRGRWLALFASLTILAGVGGGYIFGIYSKEIKASLGYDQTTLNLIGFFKDLGGSVGLFSGLIAEVTPVWFVLLIGWSLNFVGYFVIWLAVSGKIAKPKVWQMCTYMCIAANSLNFANTGALVTCVKNFPENRGVLLGLLKGFAGLSGAIMTQIYLALYGNDPQSLILLIAWFPAALSLVFVYTVRTIKTGTQPNEVRVLYQFLYVSIALACFIMVMTITQKLVPNFPPIAYDASATLVCGLLFFPLFIVYREELHLWNQNRIPSSPKNEKIEIPAQSTPRSEEMERKSCFSNILDKPPRGEDYTILQAIFSVDMLILLISTACGLGSGLTLIDNLGQIGESLGYPTQTINTFVSLVNVWSYFGRISAGLLSEKLLIKFKFPRPLMITICLFLICVGHLLVAFPVPGSVYLASVIIGFSFGAQYLLFNAIISELFGLKYFATLFNFGGLAIPVGSYLLNVRITGVMYDHEAMKDLARKNMHRSSGEELTCIGAHCYRKSFSILAAAACFGAFSSLVLVFRTREYYKGDIYKKFGKETEAQEE</sequence>
<protein>
    <recommendedName>
        <fullName evidence="10">Nodulin-like domain-containing protein</fullName>
    </recommendedName>
</protein>
<dbReference type="CDD" id="cd17354">
    <property type="entry name" value="MFS_Mch1p_like"/>
    <property type="match status" value="1"/>
</dbReference>
<accession>A0A165A950</accession>
<evidence type="ECO:0000259" key="6">
    <source>
        <dbReference type="Pfam" id="PF06813"/>
    </source>
</evidence>
<name>A0A165A950_DAUCS</name>
<dbReference type="AlphaFoldDB" id="A0A165A950"/>
<feature type="domain" description="NFD4 C-terminal" evidence="7">
    <location>
        <begin position="349"/>
        <end position="550"/>
    </location>
</feature>
<dbReference type="PANTHER" id="PTHR21576">
    <property type="entry name" value="UNCHARACTERIZED NODULIN-LIKE PROTEIN"/>
    <property type="match status" value="1"/>
</dbReference>
<dbReference type="Pfam" id="PF23262">
    <property type="entry name" value="NFD4_C"/>
    <property type="match status" value="1"/>
</dbReference>
<dbReference type="Gramene" id="KZM97129">
    <property type="protein sequence ID" value="KZM97129"/>
    <property type="gene ID" value="DCAR_015509"/>
</dbReference>
<comment type="similarity">
    <text evidence="5">Belongs to the major facilitator superfamily. Phosphate:H(+) symporter (TC 2.A.1.9) family.</text>
</comment>
<evidence type="ECO:0000256" key="2">
    <source>
        <dbReference type="ARBA" id="ARBA00022692"/>
    </source>
</evidence>
<dbReference type="InterPro" id="IPR036259">
    <property type="entry name" value="MFS_trans_sf"/>
</dbReference>
<evidence type="ECO:0000256" key="4">
    <source>
        <dbReference type="ARBA" id="ARBA00023136"/>
    </source>
</evidence>
<dbReference type="PANTHER" id="PTHR21576:SF29">
    <property type="entry name" value="NODULIN-LIKE DOMAIN-CONTAINING PROTEIN"/>
    <property type="match status" value="1"/>
</dbReference>
<keyword evidence="3" id="KW-1133">Transmembrane helix</keyword>